<protein>
    <submittedName>
        <fullName evidence="1">Uncharacterized protein</fullName>
    </submittedName>
</protein>
<keyword evidence="2" id="KW-1185">Reference proteome</keyword>
<comment type="caution">
    <text evidence="1">The sequence shown here is derived from an EMBL/GenBank/DDBJ whole genome shotgun (WGS) entry which is preliminary data.</text>
</comment>
<organism evidence="1 2">
    <name type="scientific">Baia soyae</name>
    <dbReference type="NCBI Taxonomy" id="1544746"/>
    <lineage>
        <taxon>Bacteria</taxon>
        <taxon>Bacillati</taxon>
        <taxon>Bacillota</taxon>
        <taxon>Bacilli</taxon>
        <taxon>Bacillales</taxon>
        <taxon>Thermoactinomycetaceae</taxon>
        <taxon>Baia</taxon>
    </lineage>
</organism>
<dbReference type="AlphaFoldDB" id="A0A4R2S5A0"/>
<dbReference type="RefSeq" id="WP_165873732.1">
    <property type="nucleotide sequence ID" value="NZ_SLXV01000024.1"/>
</dbReference>
<dbReference type="Proteomes" id="UP000294746">
    <property type="component" value="Unassembled WGS sequence"/>
</dbReference>
<dbReference type="EMBL" id="SLXV01000024">
    <property type="protein sequence ID" value="TCP66435.1"/>
    <property type="molecule type" value="Genomic_DNA"/>
</dbReference>
<accession>A0A4R2S5A0</accession>
<name>A0A4R2S5A0_9BACL</name>
<evidence type="ECO:0000313" key="2">
    <source>
        <dbReference type="Proteomes" id="UP000294746"/>
    </source>
</evidence>
<sequence length="53" mass="6386">MRDQIHALVDLLPEEDVETAYYLIRELLVQKRMDQMATQSLLHQLYKRQELSL</sequence>
<reference evidence="1 2" key="1">
    <citation type="submission" date="2019-03" db="EMBL/GenBank/DDBJ databases">
        <title>Genomic Encyclopedia of Type Strains, Phase IV (KMG-IV): sequencing the most valuable type-strain genomes for metagenomic binning, comparative biology and taxonomic classification.</title>
        <authorList>
            <person name="Goeker M."/>
        </authorList>
    </citation>
    <scope>NUCLEOTIDE SEQUENCE [LARGE SCALE GENOMIC DNA]</scope>
    <source>
        <strain evidence="1 2">DSM 46831</strain>
    </source>
</reference>
<gene>
    <name evidence="1" type="ORF">EDD57_12414</name>
</gene>
<evidence type="ECO:0000313" key="1">
    <source>
        <dbReference type="EMBL" id="TCP66435.1"/>
    </source>
</evidence>
<proteinExistence type="predicted"/>